<evidence type="ECO:0000256" key="8">
    <source>
        <dbReference type="ARBA" id="ARBA00023242"/>
    </source>
</evidence>
<feature type="domain" description="C2H2-type" evidence="11">
    <location>
        <begin position="909"/>
        <end position="936"/>
    </location>
</feature>
<feature type="domain" description="C2H2-type" evidence="11">
    <location>
        <begin position="253"/>
        <end position="281"/>
    </location>
</feature>
<dbReference type="GO" id="GO:0006355">
    <property type="term" value="P:regulation of DNA-templated transcription"/>
    <property type="evidence" value="ECO:0007669"/>
    <property type="project" value="UniProtKB-ARBA"/>
</dbReference>
<gene>
    <name evidence="12" type="ORF">BEMITA_LOCUS4494</name>
</gene>
<dbReference type="EMBL" id="OU963863">
    <property type="protein sequence ID" value="CAH0385244.1"/>
    <property type="molecule type" value="Genomic_DNA"/>
</dbReference>
<comment type="subcellular location">
    <subcellularLocation>
        <location evidence="1">Nucleus</location>
    </subcellularLocation>
</comment>
<dbReference type="InterPro" id="IPR036236">
    <property type="entry name" value="Znf_C2H2_sf"/>
</dbReference>
<keyword evidence="13" id="KW-1185">Reference proteome</keyword>
<evidence type="ECO:0000256" key="5">
    <source>
        <dbReference type="ARBA" id="ARBA00022771"/>
    </source>
</evidence>
<dbReference type="AlphaFoldDB" id="A0A9P0A2Y9"/>
<feature type="domain" description="C2H2-type" evidence="11">
    <location>
        <begin position="939"/>
        <end position="967"/>
    </location>
</feature>
<evidence type="ECO:0000256" key="6">
    <source>
        <dbReference type="ARBA" id="ARBA00022833"/>
    </source>
</evidence>
<reference evidence="12" key="1">
    <citation type="submission" date="2021-12" db="EMBL/GenBank/DDBJ databases">
        <authorList>
            <person name="King R."/>
        </authorList>
    </citation>
    <scope>NUCLEOTIDE SEQUENCE</scope>
</reference>
<feature type="domain" description="C2H2-type" evidence="11">
    <location>
        <begin position="880"/>
        <end position="907"/>
    </location>
</feature>
<dbReference type="Gene3D" id="3.30.160.60">
    <property type="entry name" value="Classic Zinc Finger"/>
    <property type="match status" value="11"/>
</dbReference>
<sequence>MENATPWPSGTISESLSNDSVMILFKNDSDNGVQSESPLSTGMATNVEPELTSQSFFIPGNMNVTSLKSDMDNITALDTFQLDANGQIIPLYTDLEEENPLLLETGSESLDSSLLPLKNNSPNSLNSGDSLNLKNLLSNDIIITVPLPLSLNESKFPNLLNVQLKPPEKGQEDVVPAKSLPNEAPPPDYIEERLKVFQNSIVECKMPKTKPVKCKVKSGKGDALYACEFCGMEFEKSRQYYGHLHVHSGEQLWICQHCKASFQTQYQLRRHERTYHQDFRPHVCSICNETFERHSQLSYHRRRVHEKEKSFKCQICSKAFFKPSDLKTHLNIHLKVNGCICETCGRRFSHVSNLIRHRRVHSGIKPYICRACGRRFTQVTSLNDHKAYCRAVTKPIQCSHCSEQIAPHLFRKHMLDAHGILEKRTKTTAEKRLYFCKVCGERFPFINAVKKHQYDVHSNPQAPLACSECSKEFQSLDAFLVHCCAIKSKENTSKPSRRKDKEPTSKTETASENLSYGAHFLSEICKDPNVVIKTGTTSGSYQIDNYMNLDHVVKVSNTSGSVVNSSNSSNCDSTRKAAENRNDVQLNAGNNLDLNVEMLDANLKSMEMLKDIPTLSERKPEKETEDLIELSTTADFLPNEHSDMSERLMNSNYVTIDLDFSKDFTINSILNPDFTSLGKALPTTDKLPPLIPLYDRLEKDLFDSTEASENIIKLVGADSGLDYKALLNDARALILGTSDGDHKLSEALGQFNGENLSSSLLRSVLMPDNSMENDELSEINFAPSPSSHESQEENKILYLNNELIMEKTTLDPLKENSEGNLPSNQCVIFPGKITSKLEEVYLCTHCNRAFFNLEELNEHSKLLNLPAETIQRVKVPKEIHICRYCSKTFSKRKSLTQHIGLHSNDSCKYQCDVCNQKFAWKTSLSRHMASHVKDEQLKFPCETCDKSYVTMARLQEHIKRDHYNQRPHMCKICAKCFFKKSDLKAHMRTHTQEKPYMCGTCAKSFRHVSHLIRHERTHTGIKPYKCNHCSGSFSQSAVLKNHVKVKHPDVLAETTA</sequence>
<dbReference type="SMART" id="SM00355">
    <property type="entry name" value="ZnF_C2H2"/>
    <property type="match status" value="16"/>
</dbReference>
<dbReference type="PANTHER" id="PTHR24379:SF121">
    <property type="entry name" value="C2H2-TYPE DOMAIN-CONTAINING PROTEIN"/>
    <property type="match status" value="1"/>
</dbReference>
<feature type="domain" description="C2H2-type" evidence="11">
    <location>
        <begin position="434"/>
        <end position="462"/>
    </location>
</feature>
<feature type="domain" description="C2H2-type" evidence="11">
    <location>
        <begin position="225"/>
        <end position="252"/>
    </location>
</feature>
<dbReference type="FunFam" id="3.30.160.60:FF:001498">
    <property type="entry name" value="Zinc finger protein 404"/>
    <property type="match status" value="1"/>
</dbReference>
<dbReference type="InterPro" id="IPR013087">
    <property type="entry name" value="Znf_C2H2_type"/>
</dbReference>
<proteinExistence type="inferred from homology"/>
<organism evidence="12 13">
    <name type="scientific">Bemisia tabaci</name>
    <name type="common">Sweetpotato whitefly</name>
    <name type="synonym">Aleurodes tabaci</name>
    <dbReference type="NCBI Taxonomy" id="7038"/>
    <lineage>
        <taxon>Eukaryota</taxon>
        <taxon>Metazoa</taxon>
        <taxon>Ecdysozoa</taxon>
        <taxon>Arthropoda</taxon>
        <taxon>Hexapoda</taxon>
        <taxon>Insecta</taxon>
        <taxon>Pterygota</taxon>
        <taxon>Neoptera</taxon>
        <taxon>Paraneoptera</taxon>
        <taxon>Hemiptera</taxon>
        <taxon>Sternorrhyncha</taxon>
        <taxon>Aleyrodoidea</taxon>
        <taxon>Aleyrodidae</taxon>
        <taxon>Aleyrodinae</taxon>
        <taxon>Bemisia</taxon>
    </lineage>
</organism>
<name>A0A9P0A2Y9_BEMTA</name>
<dbReference type="FunFam" id="3.30.160.60:FF:000176">
    <property type="entry name" value="zinc finger protein 70"/>
    <property type="match status" value="1"/>
</dbReference>
<feature type="region of interest" description="Disordered" evidence="10">
    <location>
        <begin position="492"/>
        <end position="512"/>
    </location>
</feature>
<evidence type="ECO:0000256" key="10">
    <source>
        <dbReference type="SAM" id="MobiDB-lite"/>
    </source>
</evidence>
<feature type="domain" description="C2H2-type" evidence="11">
    <location>
        <begin position="968"/>
        <end position="995"/>
    </location>
</feature>
<dbReference type="Proteomes" id="UP001152759">
    <property type="component" value="Chromosome 2"/>
</dbReference>
<dbReference type="Pfam" id="PF13912">
    <property type="entry name" value="zf-C2H2_6"/>
    <property type="match status" value="3"/>
</dbReference>
<dbReference type="SUPFAM" id="SSF57667">
    <property type="entry name" value="beta-beta-alpha zinc fingers"/>
    <property type="match status" value="7"/>
</dbReference>
<keyword evidence="8" id="KW-0539">Nucleus</keyword>
<evidence type="ECO:0000256" key="4">
    <source>
        <dbReference type="ARBA" id="ARBA00022737"/>
    </source>
</evidence>
<dbReference type="FunFam" id="3.30.160.60:FF:002343">
    <property type="entry name" value="Zinc finger protein 33A"/>
    <property type="match status" value="1"/>
</dbReference>
<feature type="domain" description="C2H2-type" evidence="11">
    <location>
        <begin position="1024"/>
        <end position="1047"/>
    </location>
</feature>
<keyword evidence="5 9" id="KW-0863">Zinc-finger</keyword>
<feature type="domain" description="C2H2-type" evidence="11">
    <location>
        <begin position="367"/>
        <end position="395"/>
    </location>
</feature>
<feature type="domain" description="C2H2-type" evidence="11">
    <location>
        <begin position="339"/>
        <end position="366"/>
    </location>
</feature>
<protein>
    <recommendedName>
        <fullName evidence="11">C2H2-type domain-containing protein</fullName>
    </recommendedName>
</protein>
<evidence type="ECO:0000256" key="1">
    <source>
        <dbReference type="ARBA" id="ARBA00004123"/>
    </source>
</evidence>
<dbReference type="GO" id="GO:0008270">
    <property type="term" value="F:zinc ion binding"/>
    <property type="evidence" value="ECO:0007669"/>
    <property type="project" value="UniProtKB-KW"/>
</dbReference>
<dbReference type="OrthoDB" id="9439903at2759"/>
<dbReference type="Pfam" id="PF00096">
    <property type="entry name" value="zf-C2H2"/>
    <property type="match status" value="6"/>
</dbReference>
<dbReference type="KEGG" id="btab:109035964"/>
<keyword evidence="4" id="KW-0677">Repeat</keyword>
<keyword evidence="7" id="KW-0238">DNA-binding</keyword>
<evidence type="ECO:0000256" key="7">
    <source>
        <dbReference type="ARBA" id="ARBA00023125"/>
    </source>
</evidence>
<feature type="domain" description="C2H2-type" evidence="11">
    <location>
        <begin position="311"/>
        <end position="333"/>
    </location>
</feature>
<evidence type="ECO:0000256" key="3">
    <source>
        <dbReference type="ARBA" id="ARBA00022723"/>
    </source>
</evidence>
<dbReference type="FunFam" id="3.30.160.60:FF:000446">
    <property type="entry name" value="Zinc finger protein"/>
    <property type="match status" value="1"/>
</dbReference>
<feature type="domain" description="C2H2-type" evidence="11">
    <location>
        <begin position="282"/>
        <end position="310"/>
    </location>
</feature>
<feature type="domain" description="C2H2-type" evidence="11">
    <location>
        <begin position="841"/>
        <end position="869"/>
    </location>
</feature>
<dbReference type="PROSITE" id="PS00028">
    <property type="entry name" value="ZINC_FINGER_C2H2_1"/>
    <property type="match status" value="11"/>
</dbReference>
<keyword evidence="6" id="KW-0862">Zinc</keyword>
<dbReference type="GO" id="GO:0003677">
    <property type="term" value="F:DNA binding"/>
    <property type="evidence" value="ECO:0007669"/>
    <property type="project" value="UniProtKB-KW"/>
</dbReference>
<evidence type="ECO:0000259" key="11">
    <source>
        <dbReference type="PROSITE" id="PS50157"/>
    </source>
</evidence>
<keyword evidence="3" id="KW-0479">Metal-binding</keyword>
<evidence type="ECO:0000313" key="13">
    <source>
        <dbReference type="Proteomes" id="UP001152759"/>
    </source>
</evidence>
<evidence type="ECO:0000313" key="12">
    <source>
        <dbReference type="EMBL" id="CAH0385244.1"/>
    </source>
</evidence>
<dbReference type="GO" id="GO:0005634">
    <property type="term" value="C:nucleus"/>
    <property type="evidence" value="ECO:0007669"/>
    <property type="project" value="UniProtKB-SubCell"/>
</dbReference>
<feature type="domain" description="C2H2-type" evidence="11">
    <location>
        <begin position="996"/>
        <end position="1023"/>
    </location>
</feature>
<evidence type="ECO:0000256" key="9">
    <source>
        <dbReference type="PROSITE-ProRule" id="PRU00042"/>
    </source>
</evidence>
<dbReference type="PANTHER" id="PTHR24379">
    <property type="entry name" value="KRAB AND ZINC FINGER DOMAIN-CONTAINING"/>
    <property type="match status" value="1"/>
</dbReference>
<dbReference type="PROSITE" id="PS50157">
    <property type="entry name" value="ZINC_FINGER_C2H2_2"/>
    <property type="match status" value="14"/>
</dbReference>
<evidence type="ECO:0000256" key="2">
    <source>
        <dbReference type="ARBA" id="ARBA00006991"/>
    </source>
</evidence>
<accession>A0A9P0A2Y9</accession>
<comment type="similarity">
    <text evidence="2">Belongs to the krueppel C2H2-type zinc-finger protein family.</text>
</comment>